<dbReference type="InterPro" id="IPR011969">
    <property type="entry name" value="Clan_AA_Asp_peptidase_C"/>
</dbReference>
<keyword evidence="1" id="KW-0732">Signal</keyword>
<feature type="chain" id="PRO_5046126342" evidence="1">
    <location>
        <begin position="18"/>
        <end position="174"/>
    </location>
</feature>
<evidence type="ECO:0000313" key="3">
    <source>
        <dbReference type="Proteomes" id="UP001597371"/>
    </source>
</evidence>
<dbReference type="InterPro" id="IPR021109">
    <property type="entry name" value="Peptidase_aspartic_dom_sf"/>
</dbReference>
<evidence type="ECO:0000256" key="1">
    <source>
        <dbReference type="SAM" id="SignalP"/>
    </source>
</evidence>
<dbReference type="EMBL" id="JBHUIJ010000013">
    <property type="protein sequence ID" value="MFD2237905.1"/>
    <property type="molecule type" value="Genomic_DNA"/>
</dbReference>
<keyword evidence="2" id="KW-0645">Protease</keyword>
<gene>
    <name evidence="2" type="ORF">ACFSKQ_10590</name>
</gene>
<dbReference type="Gene3D" id="2.40.70.10">
    <property type="entry name" value="Acid Proteases"/>
    <property type="match status" value="1"/>
</dbReference>
<evidence type="ECO:0000313" key="2">
    <source>
        <dbReference type="EMBL" id="MFD2237905.1"/>
    </source>
</evidence>
<dbReference type="Pfam" id="PF13975">
    <property type="entry name" value="gag-asp_proteas"/>
    <property type="match status" value="1"/>
</dbReference>
<keyword evidence="2" id="KW-0378">Hydrolase</keyword>
<protein>
    <submittedName>
        <fullName evidence="2">TIGR02281 family clan AA aspartic protease</fullName>
    </submittedName>
</protein>
<dbReference type="GO" id="GO:0006508">
    <property type="term" value="P:proteolysis"/>
    <property type="evidence" value="ECO:0007669"/>
    <property type="project" value="UniProtKB-KW"/>
</dbReference>
<feature type="signal peptide" evidence="1">
    <location>
        <begin position="1"/>
        <end position="17"/>
    </location>
</feature>
<sequence length="174" mass="18419">MNKSLLLAGGASLLALAFPAAFQRASEAPPPEAPVEAAPALVEVASPAAAPGRSVRLQADGRGHFNAEARLNGRRETVLVDTGATFVAVNESAARRFGLSVSTADFRHRADTANGPIHVAMGRLDRVEIGLVSARNVEVMIARDEALSVTLLGMSFLNKLRRFEVEDGVLHLVE</sequence>
<comment type="caution">
    <text evidence="2">The sequence shown here is derived from an EMBL/GenBank/DDBJ whole genome shotgun (WGS) entry which is preliminary data.</text>
</comment>
<reference evidence="3" key="1">
    <citation type="journal article" date="2019" name="Int. J. Syst. Evol. Microbiol.">
        <title>The Global Catalogue of Microorganisms (GCM) 10K type strain sequencing project: providing services to taxonomists for standard genome sequencing and annotation.</title>
        <authorList>
            <consortium name="The Broad Institute Genomics Platform"/>
            <consortium name="The Broad Institute Genome Sequencing Center for Infectious Disease"/>
            <person name="Wu L."/>
            <person name="Ma J."/>
        </authorList>
    </citation>
    <scope>NUCLEOTIDE SEQUENCE [LARGE SCALE GENOMIC DNA]</scope>
    <source>
        <strain evidence="3">ZS-35-S2</strain>
    </source>
</reference>
<name>A0ABW5CKT3_9HYPH</name>
<proteinExistence type="predicted"/>
<keyword evidence="3" id="KW-1185">Reference proteome</keyword>
<dbReference type="Proteomes" id="UP001597371">
    <property type="component" value="Unassembled WGS sequence"/>
</dbReference>
<dbReference type="SUPFAM" id="SSF50630">
    <property type="entry name" value="Acid proteases"/>
    <property type="match status" value="1"/>
</dbReference>
<organism evidence="2 3">
    <name type="scientific">Aureimonas populi</name>
    <dbReference type="NCBI Taxonomy" id="1701758"/>
    <lineage>
        <taxon>Bacteria</taxon>
        <taxon>Pseudomonadati</taxon>
        <taxon>Pseudomonadota</taxon>
        <taxon>Alphaproteobacteria</taxon>
        <taxon>Hyphomicrobiales</taxon>
        <taxon>Aurantimonadaceae</taxon>
        <taxon>Aureimonas</taxon>
    </lineage>
</organism>
<accession>A0ABW5CKT3</accession>
<dbReference type="GO" id="GO:0008233">
    <property type="term" value="F:peptidase activity"/>
    <property type="evidence" value="ECO:0007669"/>
    <property type="project" value="UniProtKB-KW"/>
</dbReference>
<dbReference type="RefSeq" id="WP_209739421.1">
    <property type="nucleotide sequence ID" value="NZ_CP072611.1"/>
</dbReference>
<dbReference type="CDD" id="cd05483">
    <property type="entry name" value="retropepsin_like_bacteria"/>
    <property type="match status" value="1"/>
</dbReference>
<dbReference type="InterPro" id="IPR034122">
    <property type="entry name" value="Retropepsin-like_bacterial"/>
</dbReference>
<dbReference type="NCBIfam" id="TIGR02281">
    <property type="entry name" value="clan_AA_DTGA"/>
    <property type="match status" value="1"/>
</dbReference>